<feature type="signal peptide" evidence="2">
    <location>
        <begin position="1"/>
        <end position="18"/>
    </location>
</feature>
<feature type="chain" id="PRO_5032758546" evidence="2">
    <location>
        <begin position="19"/>
        <end position="114"/>
    </location>
</feature>
<evidence type="ECO:0000313" key="4">
    <source>
        <dbReference type="Proteomes" id="UP000601435"/>
    </source>
</evidence>
<keyword evidence="1" id="KW-1133">Transmembrane helix</keyword>
<dbReference type="OrthoDB" id="10279726at2759"/>
<comment type="caution">
    <text evidence="3">The sequence shown here is derived from an EMBL/GenBank/DDBJ whole genome shotgun (WGS) entry which is preliminary data.</text>
</comment>
<keyword evidence="1" id="KW-0472">Membrane</keyword>
<proteinExistence type="predicted"/>
<organism evidence="3 4">
    <name type="scientific">Symbiodinium necroappetens</name>
    <dbReference type="NCBI Taxonomy" id="1628268"/>
    <lineage>
        <taxon>Eukaryota</taxon>
        <taxon>Sar</taxon>
        <taxon>Alveolata</taxon>
        <taxon>Dinophyceae</taxon>
        <taxon>Suessiales</taxon>
        <taxon>Symbiodiniaceae</taxon>
        <taxon>Symbiodinium</taxon>
    </lineage>
</organism>
<keyword evidence="1" id="KW-0812">Transmembrane</keyword>
<gene>
    <name evidence="3" type="ORF">SNEC2469_LOCUS33610</name>
</gene>
<feature type="transmembrane region" description="Helical" evidence="1">
    <location>
        <begin position="71"/>
        <end position="94"/>
    </location>
</feature>
<protein>
    <submittedName>
        <fullName evidence="3">Uncharacterized protein</fullName>
    </submittedName>
</protein>
<keyword evidence="4" id="KW-1185">Reference proteome</keyword>
<dbReference type="Proteomes" id="UP000601435">
    <property type="component" value="Unassembled WGS sequence"/>
</dbReference>
<reference evidence="3" key="1">
    <citation type="submission" date="2021-02" db="EMBL/GenBank/DDBJ databases">
        <authorList>
            <person name="Dougan E. K."/>
            <person name="Rhodes N."/>
            <person name="Thang M."/>
            <person name="Chan C."/>
        </authorList>
    </citation>
    <scope>NUCLEOTIDE SEQUENCE</scope>
</reference>
<accession>A0A813C9K4</accession>
<dbReference type="AlphaFoldDB" id="A0A813C9K4"/>
<feature type="transmembrane region" description="Helical" evidence="1">
    <location>
        <begin position="47"/>
        <end position="65"/>
    </location>
</feature>
<dbReference type="EMBL" id="CAJNJA010089386">
    <property type="protein sequence ID" value="CAE7939694.1"/>
    <property type="molecule type" value="Genomic_DNA"/>
</dbReference>
<evidence type="ECO:0000256" key="2">
    <source>
        <dbReference type="SAM" id="SignalP"/>
    </source>
</evidence>
<keyword evidence="2" id="KW-0732">Signal</keyword>
<evidence type="ECO:0000256" key="1">
    <source>
        <dbReference type="SAM" id="Phobius"/>
    </source>
</evidence>
<name>A0A813C9K4_9DINO</name>
<sequence length="114" mass="12782">MIALMSHWLLTRMGFTLGARICPGPRHVGCWALRGGPERGNSAATHFLFPIVATCCLYCLCLFRLRVLLDLFLLLFLLLAVPSMPSSFVLPLFVNKTRLAQCHWLEPGDRSARP</sequence>
<evidence type="ECO:0000313" key="3">
    <source>
        <dbReference type="EMBL" id="CAE7939694.1"/>
    </source>
</evidence>